<dbReference type="HOGENOM" id="CLU_012153_0_3_1"/>
<accession>A0A0C2WSZ8</accession>
<keyword evidence="3" id="KW-1185">Reference proteome</keyword>
<dbReference type="GO" id="GO:0010181">
    <property type="term" value="F:FMN binding"/>
    <property type="evidence" value="ECO:0007669"/>
    <property type="project" value="InterPro"/>
</dbReference>
<organism evidence="2 3">
    <name type="scientific">Amanita muscaria (strain Koide BX008)</name>
    <dbReference type="NCBI Taxonomy" id="946122"/>
    <lineage>
        <taxon>Eukaryota</taxon>
        <taxon>Fungi</taxon>
        <taxon>Dikarya</taxon>
        <taxon>Basidiomycota</taxon>
        <taxon>Agaricomycotina</taxon>
        <taxon>Agaricomycetes</taxon>
        <taxon>Agaricomycetidae</taxon>
        <taxon>Agaricales</taxon>
        <taxon>Pluteineae</taxon>
        <taxon>Amanitaceae</taxon>
        <taxon>Amanita</taxon>
    </lineage>
</organism>
<dbReference type="Gene3D" id="3.20.20.70">
    <property type="entry name" value="Aldolase class I"/>
    <property type="match status" value="1"/>
</dbReference>
<dbReference type="STRING" id="946122.A0A0C2WSZ8"/>
<dbReference type="GO" id="GO:0016491">
    <property type="term" value="F:oxidoreductase activity"/>
    <property type="evidence" value="ECO:0007669"/>
    <property type="project" value="InterPro"/>
</dbReference>
<proteinExistence type="predicted"/>
<evidence type="ECO:0000313" key="3">
    <source>
        <dbReference type="Proteomes" id="UP000054549"/>
    </source>
</evidence>
<dbReference type="InterPro" id="IPR045247">
    <property type="entry name" value="Oye-like"/>
</dbReference>
<dbReference type="PANTHER" id="PTHR22893">
    <property type="entry name" value="NADH OXIDOREDUCTASE-RELATED"/>
    <property type="match status" value="1"/>
</dbReference>
<dbReference type="InterPro" id="IPR001155">
    <property type="entry name" value="OxRdtase_FMN_N"/>
</dbReference>
<sequence>MPSTNVLFTPLQLGDVTLPNRIFMSALTRDRAVDTIPTDLMLDYYVQRADAGLVVTEGTLITRQGTEWQDAPGIWNEEQVQGWKKITNAVHAAGGHMYCQVWHLGRVSHPDAPQQILAGVPVYAPSAISAKGGKFRFLPGAPGYVTPTELPDPWVIIKQFKEAAVNAKAAGFDGVELHGANGYLIAQFLDNTANKRTDKWGGSVGNRARFGLEALKVLKEVFGSNVGIKLSPCGGYNDVGMPLQDTLDTFSYFITEADKLGLSYITLVRYSEGFDPVIDGKRRGTDHDVVASYRHLIKNAKVVVNGGVLPQEGAELVESGKADAISLGFNYVTHPDVVKRAKHGKPFDNIPNVPGLYGAGKKVHLEVGYTDYPQAVYN</sequence>
<evidence type="ECO:0000259" key="1">
    <source>
        <dbReference type="Pfam" id="PF00724"/>
    </source>
</evidence>
<dbReference type="AlphaFoldDB" id="A0A0C2WSZ8"/>
<dbReference type="Proteomes" id="UP000054549">
    <property type="component" value="Unassembled WGS sequence"/>
</dbReference>
<reference evidence="2 3" key="1">
    <citation type="submission" date="2014-04" db="EMBL/GenBank/DDBJ databases">
        <title>Evolutionary Origins and Diversification of the Mycorrhizal Mutualists.</title>
        <authorList>
            <consortium name="DOE Joint Genome Institute"/>
            <consortium name="Mycorrhizal Genomics Consortium"/>
            <person name="Kohler A."/>
            <person name="Kuo A."/>
            <person name="Nagy L.G."/>
            <person name="Floudas D."/>
            <person name="Copeland A."/>
            <person name="Barry K.W."/>
            <person name="Cichocki N."/>
            <person name="Veneault-Fourrey C."/>
            <person name="LaButti K."/>
            <person name="Lindquist E.A."/>
            <person name="Lipzen A."/>
            <person name="Lundell T."/>
            <person name="Morin E."/>
            <person name="Murat C."/>
            <person name="Riley R."/>
            <person name="Ohm R."/>
            <person name="Sun H."/>
            <person name="Tunlid A."/>
            <person name="Henrissat B."/>
            <person name="Grigoriev I.V."/>
            <person name="Hibbett D.S."/>
            <person name="Martin F."/>
        </authorList>
    </citation>
    <scope>NUCLEOTIDE SEQUENCE [LARGE SCALE GENOMIC DNA]</scope>
    <source>
        <strain evidence="2 3">Koide BX008</strain>
    </source>
</reference>
<gene>
    <name evidence="2" type="ORF">M378DRAFT_105641</name>
</gene>
<protein>
    <recommendedName>
        <fullName evidence="1">NADH:flavin oxidoreductase/NADH oxidase N-terminal domain-containing protein</fullName>
    </recommendedName>
</protein>
<dbReference type="PANTHER" id="PTHR22893:SF91">
    <property type="entry name" value="NADPH DEHYDROGENASE 2-RELATED"/>
    <property type="match status" value="1"/>
</dbReference>
<dbReference type="CDD" id="cd02933">
    <property type="entry name" value="OYE_like_FMN"/>
    <property type="match status" value="1"/>
</dbReference>
<dbReference type="Pfam" id="PF00724">
    <property type="entry name" value="Oxidored_FMN"/>
    <property type="match status" value="1"/>
</dbReference>
<dbReference type="SUPFAM" id="SSF51395">
    <property type="entry name" value="FMN-linked oxidoreductases"/>
    <property type="match status" value="1"/>
</dbReference>
<dbReference type="EMBL" id="KN818246">
    <property type="protein sequence ID" value="KIL64837.1"/>
    <property type="molecule type" value="Genomic_DNA"/>
</dbReference>
<dbReference type="InterPro" id="IPR013785">
    <property type="entry name" value="Aldolase_TIM"/>
</dbReference>
<dbReference type="InParanoid" id="A0A0C2WSZ8"/>
<feature type="domain" description="NADH:flavin oxidoreductase/NADH oxidase N-terminal" evidence="1">
    <location>
        <begin position="7"/>
        <end position="346"/>
    </location>
</feature>
<evidence type="ECO:0000313" key="2">
    <source>
        <dbReference type="EMBL" id="KIL64837.1"/>
    </source>
</evidence>
<dbReference type="OrthoDB" id="276546at2759"/>
<name>A0A0C2WSZ8_AMAMK</name>